<dbReference type="InterPro" id="IPR033764">
    <property type="entry name" value="Sdr_B"/>
</dbReference>
<feature type="compositionally biased region" description="Basic and acidic residues" evidence="4">
    <location>
        <begin position="1115"/>
        <end position="1139"/>
    </location>
</feature>
<dbReference type="EMBL" id="JBHLTC010000047">
    <property type="protein sequence ID" value="MFC0629188.1"/>
    <property type="molecule type" value="Genomic_DNA"/>
</dbReference>
<keyword evidence="5" id="KW-0812">Transmembrane</keyword>
<sequence length="1475" mass="154082">MRLSRGPGIGAFSARAVRSSGPSGSRRSRRFAGATAALAVVAALFTTTAQPAAAGGQRATAATITVNVVNELTGNGSLDEAIEKGVAGIPVTVRNDSGATTTTNTNADGTATFADLAAGNWRVSAEIPAALKHLLPAPAHGDLASLTEFVNVADGATSTVTMGVWNPADYAQENPGLVLPIQANPERATDDRALVTFPYNSRDQAAPKTLATQAQIGATYGVAFDKARKRIFVGALTKRHTLYGPGGQGAIYVVPADGSSAPKLFATVPGVGGTAHDTANINKDAGMLDAPGKEGLGDLEISEDGKTLYAVNLATKSLVTFDATGESATQTSTTPIPAPDCKAAVDWRPFGLGYQDGQLYVGGVCSAETTGARADLKAVVYASANGTSFTQKLVTPLDFERGMPQTGNARPDVISHWNPWLSTFSPEKWGGEKTPPVGNVVYPSPMLSDIAFDRDGSMILGFRDRFADQYGANAFSPVEGDYRWIDAVSGGDIYRACKEGDAYVFECRNNATPANSGNQAETVREFFPGEFWNKDSPHQETALGGLAYAKQQPDIASTVFDPIHVYSAGVSWFDRVNGKGAGNDGRGRGLEIAYRGTDDNRYNSTNGLGKSGGLGDLEVLADLAPIQIGNRVWFDQNKDGTQGPGEACLPGTGVSLVDASGATVGSTTTDAKCEYYFGGIGRSEQITPGAKYTVKFNACSADTSKVPGTPDASTLVFTQADAGDDTTIDSDVTPGSGARGCEGSAKVTAPTVNGESDHTIDAGLTALCSVGDFVWLDADRDGVQDDGEAGVEGVKVSLRNPDGTPATGADGQPVPEATTGADGAYRFAQVPCAEYIVRFVLPAGSGYSFTTVESGDDSAKDSNPTPSLLDPLTADTAPFTVSGDNPSDVTIDAGVVTQQLCAMGDYVWRDLDRDGVQDEGEPAVSGVKVELLNPDGTPAKGADGSAVPATTTGDDGKYAFGSLPCQQYIVRFTLPDGTKDGFTKPLAGTDRAVDSNPKPAQDNPKIGTTPVFTLNPESNQQDLTIDAGVTVQPECATGDFVWRDRDRDGVQDAGEPGVGGVKVELLNPDGSPAKRPDGSVVPAATTGTDGKYLFTGVPCKQYIVRFTLPASGDDDFTKPRAGTDRAKDSNVNTPREDPKIGTTPVFTLDPGTNPKDLSIDAGVVVATNKLGDYVWIDSDGDGVQDPKEKGVSGVRVCLLDKEGESVDLNGDGKRDCVTTARDGRYLFDNLPDGEYKVRFNISKIALPYRRCGLTVADAGNDDKVDSDADLLSKTTPVTKLGVGRRADLTLDAGVCVGNQLGDRVWVDKDRDGIQDDGEPGLPKVRVCLLDSSGRPVDADRDGLPDCRVTDKEGEYLFSGLRDGSYRVEFDLGDLSGQYTDCGLTKVDAGDDDSVDSDAHRDTMRTAAVKVGPGHRSVRTVDAGVCTVATVPGDDDLADTGTSVTWPLAGLGLLLLLAGAVALLLARRRAGESLQE</sequence>
<keyword evidence="8" id="KW-1185">Reference proteome</keyword>
<dbReference type="SUPFAM" id="SSF63825">
    <property type="entry name" value="YWTD domain"/>
    <property type="match status" value="1"/>
</dbReference>
<feature type="domain" description="SD-repeat containing protein B" evidence="6">
    <location>
        <begin position="627"/>
        <end position="764"/>
    </location>
</feature>
<dbReference type="Pfam" id="PF17210">
    <property type="entry name" value="SdrD_B"/>
    <property type="match status" value="7"/>
</dbReference>
<comment type="subcellular location">
    <subcellularLocation>
        <location evidence="1">Secreted</location>
    </subcellularLocation>
</comment>
<evidence type="ECO:0000256" key="4">
    <source>
        <dbReference type="SAM" id="MobiDB-lite"/>
    </source>
</evidence>
<evidence type="ECO:0000256" key="5">
    <source>
        <dbReference type="SAM" id="Phobius"/>
    </source>
</evidence>
<keyword evidence="5" id="KW-1133">Transmembrane helix</keyword>
<feature type="domain" description="SD-repeat containing protein B" evidence="6">
    <location>
        <begin position="68"/>
        <end position="132"/>
    </location>
</feature>
<dbReference type="PANTHER" id="PTHR23303:SF15">
    <property type="entry name" value="COLOSSIN-A"/>
    <property type="match status" value="1"/>
</dbReference>
<feature type="domain" description="SD-repeat containing protein B" evidence="6">
    <location>
        <begin position="1299"/>
        <end position="1424"/>
    </location>
</feature>
<feature type="region of interest" description="Disordered" evidence="4">
    <location>
        <begin position="798"/>
        <end position="817"/>
    </location>
</feature>
<gene>
    <name evidence="7" type="ORF">ACFFGN_34305</name>
</gene>
<comment type="caution">
    <text evidence="7">The sequence shown here is derived from an EMBL/GenBank/DDBJ whole genome shotgun (WGS) entry which is preliminary data.</text>
</comment>
<feature type="domain" description="SD-repeat containing protein B" evidence="6">
    <location>
        <begin position="1169"/>
        <end position="1294"/>
    </location>
</feature>
<evidence type="ECO:0000313" key="8">
    <source>
        <dbReference type="Proteomes" id="UP001589890"/>
    </source>
</evidence>
<dbReference type="Gene3D" id="2.60.40.10">
    <property type="entry name" value="Immunoglobulins"/>
    <property type="match status" value="7"/>
</dbReference>
<dbReference type="SUPFAM" id="SSF117074">
    <property type="entry name" value="Hypothetical protein PA1324"/>
    <property type="match status" value="7"/>
</dbReference>
<dbReference type="PANTHER" id="PTHR23303">
    <property type="entry name" value="CARBOXYPEPTIDASE REGULATORY REGION-CONTAINING"/>
    <property type="match status" value="1"/>
</dbReference>
<evidence type="ECO:0000259" key="6">
    <source>
        <dbReference type="Pfam" id="PF17210"/>
    </source>
</evidence>
<name>A0ABV6QX20_9ACTN</name>
<evidence type="ECO:0000313" key="7">
    <source>
        <dbReference type="EMBL" id="MFC0629188.1"/>
    </source>
</evidence>
<feature type="transmembrane region" description="Helical" evidence="5">
    <location>
        <begin position="1445"/>
        <end position="1465"/>
    </location>
</feature>
<feature type="domain" description="SD-repeat containing protein B" evidence="6">
    <location>
        <begin position="769"/>
        <end position="895"/>
    </location>
</feature>
<feature type="domain" description="SD-repeat containing protein B" evidence="6">
    <location>
        <begin position="1037"/>
        <end position="1163"/>
    </location>
</feature>
<dbReference type="RefSeq" id="WP_380056832.1">
    <property type="nucleotide sequence ID" value="NZ_JBHLTC010000047.1"/>
</dbReference>
<keyword evidence="2" id="KW-0964">Secreted</keyword>
<organism evidence="7 8">
    <name type="scientific">Kribbella deserti</name>
    <dbReference type="NCBI Taxonomy" id="1926257"/>
    <lineage>
        <taxon>Bacteria</taxon>
        <taxon>Bacillati</taxon>
        <taxon>Actinomycetota</taxon>
        <taxon>Actinomycetes</taxon>
        <taxon>Propionibacteriales</taxon>
        <taxon>Kribbellaceae</taxon>
        <taxon>Kribbella</taxon>
    </lineage>
</organism>
<feature type="domain" description="SD-repeat containing protein B" evidence="6">
    <location>
        <begin position="902"/>
        <end position="1029"/>
    </location>
</feature>
<dbReference type="InterPro" id="IPR051417">
    <property type="entry name" value="SDr/BOS_complex"/>
</dbReference>
<evidence type="ECO:0000256" key="3">
    <source>
        <dbReference type="ARBA" id="ARBA00022729"/>
    </source>
</evidence>
<reference evidence="7 8" key="1">
    <citation type="submission" date="2024-09" db="EMBL/GenBank/DDBJ databases">
        <authorList>
            <person name="Sun Q."/>
            <person name="Mori K."/>
        </authorList>
    </citation>
    <scope>NUCLEOTIDE SEQUENCE [LARGE SCALE GENOMIC DNA]</scope>
    <source>
        <strain evidence="7 8">CGMCC 1.15906</strain>
    </source>
</reference>
<dbReference type="InterPro" id="IPR013783">
    <property type="entry name" value="Ig-like_fold"/>
</dbReference>
<dbReference type="Proteomes" id="UP001589890">
    <property type="component" value="Unassembled WGS sequence"/>
</dbReference>
<feature type="region of interest" description="Disordered" evidence="4">
    <location>
        <begin position="1"/>
        <end position="28"/>
    </location>
</feature>
<protein>
    <submittedName>
        <fullName evidence="7">SdrD B-like domain-containing protein</fullName>
    </submittedName>
</protein>
<evidence type="ECO:0000256" key="2">
    <source>
        <dbReference type="ARBA" id="ARBA00022525"/>
    </source>
</evidence>
<accession>A0ABV6QX20</accession>
<evidence type="ECO:0000256" key="1">
    <source>
        <dbReference type="ARBA" id="ARBA00004613"/>
    </source>
</evidence>
<keyword evidence="5" id="KW-0472">Membrane</keyword>
<feature type="region of interest" description="Disordered" evidence="4">
    <location>
        <begin position="1113"/>
        <end position="1151"/>
    </location>
</feature>
<proteinExistence type="predicted"/>
<keyword evidence="3" id="KW-0732">Signal</keyword>
<feature type="compositionally biased region" description="Low complexity" evidence="4">
    <location>
        <begin position="13"/>
        <end position="28"/>
    </location>
</feature>
<feature type="region of interest" description="Disordered" evidence="4">
    <location>
        <begin position="985"/>
        <end position="1010"/>
    </location>
</feature>